<accession>A0A835I2L6</accession>
<keyword evidence="3" id="KW-1133">Transmembrane helix</keyword>
<dbReference type="Proteomes" id="UP000631114">
    <property type="component" value="Unassembled WGS sequence"/>
</dbReference>
<dbReference type="Gene3D" id="1.20.1510.10">
    <property type="entry name" value="Cation efflux protein transmembrane domain"/>
    <property type="match status" value="1"/>
</dbReference>
<keyword evidence="2" id="KW-0812">Transmembrane</keyword>
<evidence type="ECO:0000256" key="5">
    <source>
        <dbReference type="SAM" id="SignalP"/>
    </source>
</evidence>
<comment type="caution">
    <text evidence="6">The sequence shown here is derived from an EMBL/GenBank/DDBJ whole genome shotgun (WGS) entry which is preliminary data.</text>
</comment>
<dbReference type="OrthoDB" id="1751472at2759"/>
<evidence type="ECO:0000256" key="2">
    <source>
        <dbReference type="ARBA" id="ARBA00022692"/>
    </source>
</evidence>
<keyword evidence="4" id="KW-0472">Membrane</keyword>
<dbReference type="InterPro" id="IPR027469">
    <property type="entry name" value="Cation_efflux_TMD_sf"/>
</dbReference>
<comment type="subcellular location">
    <subcellularLocation>
        <location evidence="1">Membrane</location>
        <topology evidence="1">Multi-pass membrane protein</topology>
    </subcellularLocation>
</comment>
<evidence type="ECO:0000256" key="3">
    <source>
        <dbReference type="ARBA" id="ARBA00022989"/>
    </source>
</evidence>
<dbReference type="EMBL" id="JADFTS010000004">
    <property type="protein sequence ID" value="KAF9609381.1"/>
    <property type="molecule type" value="Genomic_DNA"/>
</dbReference>
<keyword evidence="7" id="KW-1185">Reference proteome</keyword>
<dbReference type="SUPFAM" id="SSF161111">
    <property type="entry name" value="Cation efflux protein transmembrane domain-like"/>
    <property type="match status" value="1"/>
</dbReference>
<keyword evidence="5" id="KW-0732">Signal</keyword>
<proteinExistence type="predicted"/>
<evidence type="ECO:0000313" key="7">
    <source>
        <dbReference type="Proteomes" id="UP000631114"/>
    </source>
</evidence>
<feature type="signal peptide" evidence="5">
    <location>
        <begin position="1"/>
        <end position="24"/>
    </location>
</feature>
<organism evidence="6 7">
    <name type="scientific">Coptis chinensis</name>
    <dbReference type="NCBI Taxonomy" id="261450"/>
    <lineage>
        <taxon>Eukaryota</taxon>
        <taxon>Viridiplantae</taxon>
        <taxon>Streptophyta</taxon>
        <taxon>Embryophyta</taxon>
        <taxon>Tracheophyta</taxon>
        <taxon>Spermatophyta</taxon>
        <taxon>Magnoliopsida</taxon>
        <taxon>Ranunculales</taxon>
        <taxon>Ranunculaceae</taxon>
        <taxon>Coptidoideae</taxon>
        <taxon>Coptis</taxon>
    </lineage>
</organism>
<feature type="chain" id="PRO_5032799215" evidence="5">
    <location>
        <begin position="25"/>
        <end position="123"/>
    </location>
</feature>
<protein>
    <submittedName>
        <fullName evidence="6">Uncharacterized protein</fullName>
    </submittedName>
</protein>
<gene>
    <name evidence="6" type="ORF">IFM89_015722</name>
</gene>
<evidence type="ECO:0000313" key="6">
    <source>
        <dbReference type="EMBL" id="KAF9609381.1"/>
    </source>
</evidence>
<dbReference type="GO" id="GO:0016020">
    <property type="term" value="C:membrane"/>
    <property type="evidence" value="ECO:0007669"/>
    <property type="project" value="UniProtKB-SubCell"/>
</dbReference>
<name>A0A835I2L6_9MAGN</name>
<sequence>MPKGVFRLGLVAILLWLLEKHLLGTCPEVLLSLMTQLHSVVDVVLSGVALWSFKVARAPKDKEHPYVTARGGICVACYGYFLGKDHIKAEAMRDFWHQIWEWIAMAIVEGIITGLTWITPSWL</sequence>
<evidence type="ECO:0000256" key="1">
    <source>
        <dbReference type="ARBA" id="ARBA00004141"/>
    </source>
</evidence>
<evidence type="ECO:0000256" key="4">
    <source>
        <dbReference type="ARBA" id="ARBA00023136"/>
    </source>
</evidence>
<dbReference type="AlphaFoldDB" id="A0A835I2L6"/>
<reference evidence="6 7" key="1">
    <citation type="submission" date="2020-10" db="EMBL/GenBank/DDBJ databases">
        <title>The Coptis chinensis genome and diversification of protoberbering-type alkaloids.</title>
        <authorList>
            <person name="Wang B."/>
            <person name="Shu S."/>
            <person name="Song C."/>
            <person name="Liu Y."/>
        </authorList>
    </citation>
    <scope>NUCLEOTIDE SEQUENCE [LARGE SCALE GENOMIC DNA]</scope>
    <source>
        <strain evidence="6">HL-2020</strain>
        <tissue evidence="6">Leaf</tissue>
    </source>
</reference>